<dbReference type="RefSeq" id="WP_303281577.1">
    <property type="nucleotide sequence ID" value="NZ_BAABCZ010000005.1"/>
</dbReference>
<evidence type="ECO:0000256" key="1">
    <source>
        <dbReference type="ARBA" id="ARBA00022737"/>
    </source>
</evidence>
<feature type="repeat" description="ANK" evidence="3">
    <location>
        <begin position="265"/>
        <end position="298"/>
    </location>
</feature>
<dbReference type="PANTHER" id="PTHR24198:SF165">
    <property type="entry name" value="ANKYRIN REPEAT-CONTAINING PROTEIN-RELATED"/>
    <property type="match status" value="1"/>
</dbReference>
<dbReference type="PROSITE" id="PS50088">
    <property type="entry name" value="ANK_REPEAT"/>
    <property type="match status" value="5"/>
</dbReference>
<evidence type="ECO:0000256" key="2">
    <source>
        <dbReference type="ARBA" id="ARBA00023043"/>
    </source>
</evidence>
<name>A0ABT8WZC4_9FLAO</name>
<dbReference type="Proteomes" id="UP001176891">
    <property type="component" value="Unassembled WGS sequence"/>
</dbReference>
<dbReference type="PANTHER" id="PTHR24198">
    <property type="entry name" value="ANKYRIN REPEAT AND PROTEIN KINASE DOMAIN-CONTAINING PROTEIN"/>
    <property type="match status" value="1"/>
</dbReference>
<dbReference type="Gene3D" id="1.25.40.20">
    <property type="entry name" value="Ankyrin repeat-containing domain"/>
    <property type="match status" value="2"/>
</dbReference>
<feature type="chain" id="PRO_5047217732" evidence="4">
    <location>
        <begin position="20"/>
        <end position="497"/>
    </location>
</feature>
<evidence type="ECO:0000313" key="5">
    <source>
        <dbReference type="EMBL" id="MDO5987034.1"/>
    </source>
</evidence>
<keyword evidence="1" id="KW-0677">Repeat</keyword>
<evidence type="ECO:0000256" key="4">
    <source>
        <dbReference type="SAM" id="SignalP"/>
    </source>
</evidence>
<feature type="repeat" description="ANK" evidence="3">
    <location>
        <begin position="405"/>
        <end position="437"/>
    </location>
</feature>
<dbReference type="InterPro" id="IPR002110">
    <property type="entry name" value="Ankyrin_rpt"/>
</dbReference>
<evidence type="ECO:0000313" key="6">
    <source>
        <dbReference type="Proteomes" id="UP001176891"/>
    </source>
</evidence>
<dbReference type="SUPFAM" id="SSF48403">
    <property type="entry name" value="Ankyrin repeat"/>
    <property type="match status" value="2"/>
</dbReference>
<dbReference type="PROSITE" id="PS50297">
    <property type="entry name" value="ANK_REP_REGION"/>
    <property type="match status" value="3"/>
</dbReference>
<accession>A0ABT8WZC4</accession>
<protein>
    <submittedName>
        <fullName evidence="5">Ankyrin repeat domain-containing protein</fullName>
    </submittedName>
</protein>
<proteinExistence type="predicted"/>
<evidence type="ECO:0000256" key="3">
    <source>
        <dbReference type="PROSITE-ProRule" id="PRU00023"/>
    </source>
</evidence>
<keyword evidence="4" id="KW-0732">Signal</keyword>
<gene>
    <name evidence="5" type="ORF">Q4Q39_06390</name>
</gene>
<feature type="repeat" description="ANK" evidence="3">
    <location>
        <begin position="194"/>
        <end position="226"/>
    </location>
</feature>
<organism evidence="5 6">
    <name type="scientific">Flavivirga amylovorans</name>
    <dbReference type="NCBI Taxonomy" id="870486"/>
    <lineage>
        <taxon>Bacteria</taxon>
        <taxon>Pseudomonadati</taxon>
        <taxon>Bacteroidota</taxon>
        <taxon>Flavobacteriia</taxon>
        <taxon>Flavobacteriales</taxon>
        <taxon>Flavobacteriaceae</taxon>
        <taxon>Flavivirga</taxon>
    </lineage>
</organism>
<reference evidence="5" key="1">
    <citation type="submission" date="2023-07" db="EMBL/GenBank/DDBJ databases">
        <title>Two novel species in the genus Flavivirga.</title>
        <authorList>
            <person name="Kwon K."/>
        </authorList>
    </citation>
    <scope>NUCLEOTIDE SEQUENCE</scope>
    <source>
        <strain evidence="5">KACC 14157</strain>
    </source>
</reference>
<sequence length="497" mass="55783">MNKLKTVLLMVLLVNVLQAQTKNIFLSREFWKTSPKIEIVEQKIKEGHNISELNQYGFDAVVYAILEKVPNTLIKYLLSKKGNSVNKLTHDKRTYVFWAAYANNVELMAYLIDRNARMDLKDAHHFSVLTFAAATGQTNKQIYDLCIKNGIDIKNDKDEHGANALLLIAPFLKDITLIEYFTSKGIDIHSTDDIGNGIFNYAAKNGNIEIMKRLIKLGVSYNTLNNEGGNAIIFASQGTRQHINSIETFKYLESLGINSNVTTTKGVTPLHALAYRSKDISTFNYFIDKGVDVNQATSDGNTPFLNAANNNTITIVSHLFKQVKNINFTNKDGKSALTNAVYKNSIDVVEFLLKQGADTSIKDKNGNNLTYYLFKSFDLKNIDTFNKKLALLIKHNLDLKETQGNGDTLFHLALETGNLDLLKRVNTMGININTKNNDGISPLQEAVMKAKDDTVLKYLLSVGADKTVKTDFDETIYDLAKENELLKTHNIDINFLK</sequence>
<dbReference type="EMBL" id="JAUOEM010000002">
    <property type="protein sequence ID" value="MDO5987034.1"/>
    <property type="molecule type" value="Genomic_DNA"/>
</dbReference>
<dbReference type="Pfam" id="PF12796">
    <property type="entry name" value="Ank_2"/>
    <property type="match status" value="4"/>
</dbReference>
<feature type="repeat" description="ANK" evidence="3">
    <location>
        <begin position="438"/>
        <end position="471"/>
    </location>
</feature>
<feature type="signal peptide" evidence="4">
    <location>
        <begin position="1"/>
        <end position="19"/>
    </location>
</feature>
<dbReference type="SMART" id="SM00248">
    <property type="entry name" value="ANK"/>
    <property type="match status" value="11"/>
</dbReference>
<comment type="caution">
    <text evidence="5">The sequence shown here is derived from an EMBL/GenBank/DDBJ whole genome shotgun (WGS) entry which is preliminary data.</text>
</comment>
<keyword evidence="2 3" id="KW-0040">ANK repeat</keyword>
<keyword evidence="6" id="KW-1185">Reference proteome</keyword>
<dbReference type="InterPro" id="IPR036770">
    <property type="entry name" value="Ankyrin_rpt-contain_sf"/>
</dbReference>
<feature type="repeat" description="ANK" evidence="3">
    <location>
        <begin position="332"/>
        <end position="364"/>
    </location>
</feature>